<dbReference type="InterPro" id="IPR000089">
    <property type="entry name" value="Biotin_lipoyl"/>
</dbReference>
<dbReference type="SUPFAM" id="SSF51230">
    <property type="entry name" value="Single hybrid motif"/>
    <property type="match status" value="1"/>
</dbReference>
<dbReference type="InterPro" id="IPR002930">
    <property type="entry name" value="GCV_H"/>
</dbReference>
<dbReference type="PANTHER" id="PTHR11715">
    <property type="entry name" value="GLYCINE CLEAVAGE SYSTEM H PROTEIN"/>
    <property type="match status" value="1"/>
</dbReference>
<dbReference type="OrthoDB" id="9796712at2"/>
<reference evidence="6 7" key="1">
    <citation type="submission" date="2013-02" db="EMBL/GenBank/DDBJ databases">
        <title>Whole genome shotgun sequence of Gordonia malaquae NBRC 108250.</title>
        <authorList>
            <person name="Yoshida I."/>
            <person name="Hosoyama A."/>
            <person name="Tsuchikane K."/>
            <person name="Ando Y."/>
            <person name="Baba S."/>
            <person name="Ohji S."/>
            <person name="Hamada M."/>
            <person name="Tamura T."/>
            <person name="Yamazoe A."/>
            <person name="Yamazaki S."/>
            <person name="Fujita N."/>
        </authorList>
    </citation>
    <scope>NUCLEOTIDE SEQUENCE [LARGE SCALE GENOMIC DNA]</scope>
    <source>
        <strain evidence="6 7">NBRC 108250</strain>
    </source>
</reference>
<comment type="cofactor">
    <cofactor evidence="3">
        <name>(R)-lipoate</name>
        <dbReference type="ChEBI" id="CHEBI:83088"/>
    </cofactor>
    <text evidence="3">Binds 1 lipoyl cofactor covalently.</text>
</comment>
<dbReference type="CDD" id="cd06848">
    <property type="entry name" value="GCS_H"/>
    <property type="match status" value="1"/>
</dbReference>
<keyword evidence="2 3" id="KW-0450">Lipoyl</keyword>
<evidence type="ECO:0000313" key="7">
    <source>
        <dbReference type="Proteomes" id="UP000035009"/>
    </source>
</evidence>
<evidence type="ECO:0000256" key="1">
    <source>
        <dbReference type="ARBA" id="ARBA00009249"/>
    </source>
</evidence>
<proteinExistence type="inferred from homology"/>
<dbReference type="InterPro" id="IPR017453">
    <property type="entry name" value="GCV_H_sub"/>
</dbReference>
<dbReference type="GO" id="GO:0005829">
    <property type="term" value="C:cytosol"/>
    <property type="evidence" value="ECO:0007669"/>
    <property type="project" value="TreeGrafter"/>
</dbReference>
<dbReference type="InterPro" id="IPR033753">
    <property type="entry name" value="GCV_H/Fam206"/>
</dbReference>
<dbReference type="InterPro" id="IPR003016">
    <property type="entry name" value="2-oxoA_DH_lipoyl-BS"/>
</dbReference>
<dbReference type="GO" id="GO:0019464">
    <property type="term" value="P:glycine decarboxylation via glycine cleavage system"/>
    <property type="evidence" value="ECO:0007669"/>
    <property type="project" value="UniProtKB-UniRule"/>
</dbReference>
<comment type="similarity">
    <text evidence="1 3">Belongs to the GcvH family.</text>
</comment>
<keyword evidence="7" id="KW-1185">Reference proteome</keyword>
<feature type="modified residue" description="N6-lipoyllysine" evidence="3 4">
    <location>
        <position position="67"/>
    </location>
</feature>
<protein>
    <recommendedName>
        <fullName evidence="3">Glycine cleavage system H protein</fullName>
    </recommendedName>
</protein>
<evidence type="ECO:0000256" key="4">
    <source>
        <dbReference type="PIRSR" id="PIRSR617453-50"/>
    </source>
</evidence>
<dbReference type="NCBIfam" id="TIGR00527">
    <property type="entry name" value="gcvH"/>
    <property type="match status" value="1"/>
</dbReference>
<dbReference type="Gene3D" id="2.40.50.100">
    <property type="match status" value="1"/>
</dbReference>
<evidence type="ECO:0000259" key="5">
    <source>
        <dbReference type="PROSITE" id="PS50968"/>
    </source>
</evidence>
<dbReference type="HAMAP" id="MF_00272">
    <property type="entry name" value="GcvH"/>
    <property type="match status" value="1"/>
</dbReference>
<dbReference type="AlphaFoldDB" id="M3UGT7"/>
<organism evidence="6 7">
    <name type="scientific">Gordonia malaquae NBRC 108250</name>
    <dbReference type="NCBI Taxonomy" id="1223542"/>
    <lineage>
        <taxon>Bacteria</taxon>
        <taxon>Bacillati</taxon>
        <taxon>Actinomycetota</taxon>
        <taxon>Actinomycetes</taxon>
        <taxon>Mycobacteriales</taxon>
        <taxon>Gordoniaceae</taxon>
        <taxon>Gordonia</taxon>
    </lineage>
</organism>
<dbReference type="STRING" id="410332.SAMN04488550_2497"/>
<comment type="subunit">
    <text evidence="3">The glycine cleavage system is composed of four proteins: P, T, L and H.</text>
</comment>
<dbReference type="eggNOG" id="COG0509">
    <property type="taxonomic scope" value="Bacteria"/>
</dbReference>
<comment type="caution">
    <text evidence="6">The sequence shown here is derived from an EMBL/GenBank/DDBJ whole genome shotgun (WGS) entry which is preliminary data.</text>
</comment>
<comment type="function">
    <text evidence="3">The glycine cleavage system catalyzes the degradation of glycine. The H protein shuttles the methylamine group of glycine from the P protein to the T protein.</text>
</comment>
<dbReference type="PANTHER" id="PTHR11715:SF3">
    <property type="entry name" value="GLYCINE CLEAVAGE SYSTEM H PROTEIN-RELATED"/>
    <property type="match status" value="1"/>
</dbReference>
<evidence type="ECO:0000313" key="6">
    <source>
        <dbReference type="EMBL" id="GAC78515.1"/>
    </source>
</evidence>
<dbReference type="NCBIfam" id="NF002270">
    <property type="entry name" value="PRK01202.1"/>
    <property type="match status" value="1"/>
</dbReference>
<evidence type="ECO:0000256" key="2">
    <source>
        <dbReference type="ARBA" id="ARBA00022823"/>
    </source>
</evidence>
<dbReference type="RefSeq" id="WP_008376561.1">
    <property type="nucleotide sequence ID" value="NZ_BAOP01000003.1"/>
</dbReference>
<dbReference type="PROSITE" id="PS50968">
    <property type="entry name" value="BIOTINYL_LIPOYL"/>
    <property type="match status" value="1"/>
</dbReference>
<dbReference type="Pfam" id="PF01597">
    <property type="entry name" value="GCV_H"/>
    <property type="match status" value="1"/>
</dbReference>
<accession>M3UGT7</accession>
<sequence>MSDTKIPENLKYTAEHEWISKVGDKTVRVGITDFAQDALGDVVFVQLPDADSAVETGESFAEVESTKSVSDIYGPIDGTVSAANDALDGAPELVNSSPYDDGWLVEITVGDDVDLDALLDDLLDAAGYAAVIGG</sequence>
<dbReference type="GO" id="GO:0009249">
    <property type="term" value="P:protein lipoylation"/>
    <property type="evidence" value="ECO:0007669"/>
    <property type="project" value="TreeGrafter"/>
</dbReference>
<evidence type="ECO:0000256" key="3">
    <source>
        <dbReference type="HAMAP-Rule" id="MF_00272"/>
    </source>
</evidence>
<dbReference type="EMBL" id="BAOP01000003">
    <property type="protein sequence ID" value="GAC78515.1"/>
    <property type="molecule type" value="Genomic_DNA"/>
</dbReference>
<name>M3UGT7_GORML</name>
<dbReference type="PROSITE" id="PS00189">
    <property type="entry name" value="LIPOYL"/>
    <property type="match status" value="1"/>
</dbReference>
<dbReference type="InterPro" id="IPR011053">
    <property type="entry name" value="Single_hybrid_motif"/>
</dbReference>
<feature type="domain" description="Lipoyl-binding" evidence="5">
    <location>
        <begin position="26"/>
        <end position="108"/>
    </location>
</feature>
<dbReference type="Proteomes" id="UP000035009">
    <property type="component" value="Unassembled WGS sequence"/>
</dbReference>
<dbReference type="GO" id="GO:0005960">
    <property type="term" value="C:glycine cleavage complex"/>
    <property type="evidence" value="ECO:0007669"/>
    <property type="project" value="InterPro"/>
</dbReference>
<gene>
    <name evidence="3 6" type="primary">gcvH</name>
    <name evidence="6" type="ORF">GM1_003_02540</name>
</gene>